<dbReference type="InterPro" id="IPR023997">
    <property type="entry name" value="TonB-dep_OMP_SusC/RagA_CS"/>
</dbReference>
<evidence type="ECO:0000259" key="13">
    <source>
        <dbReference type="SMART" id="SM00965"/>
    </source>
</evidence>
<evidence type="ECO:0000313" key="14">
    <source>
        <dbReference type="EMBL" id="SEA50539.1"/>
    </source>
</evidence>
<keyword evidence="5 10" id="KW-0812">Transmembrane</keyword>
<evidence type="ECO:0000256" key="8">
    <source>
        <dbReference type="ARBA" id="ARBA00023136"/>
    </source>
</evidence>
<protein>
    <submittedName>
        <fullName evidence="14">TonB-linked outer membrane protein, SusC/RagA family</fullName>
    </submittedName>
</protein>
<keyword evidence="8 10" id="KW-0472">Membrane</keyword>
<dbReference type="InterPro" id="IPR011662">
    <property type="entry name" value="Secretin/TonB_short_N"/>
</dbReference>
<keyword evidence="9 10" id="KW-0998">Cell outer membrane</keyword>
<evidence type="ECO:0000256" key="11">
    <source>
        <dbReference type="RuleBase" id="RU003357"/>
    </source>
</evidence>
<dbReference type="InterPro" id="IPR037066">
    <property type="entry name" value="Plug_dom_sf"/>
</dbReference>
<keyword evidence="12" id="KW-0732">Signal</keyword>
<organism evidence="14 15">
    <name type="scientific">Chitinophaga terrae</name>
    <name type="common">ex Kim and Jung 2007</name>
    <dbReference type="NCBI Taxonomy" id="408074"/>
    <lineage>
        <taxon>Bacteria</taxon>
        <taxon>Pseudomonadati</taxon>
        <taxon>Bacteroidota</taxon>
        <taxon>Chitinophagia</taxon>
        <taxon>Chitinophagales</taxon>
        <taxon>Chitinophagaceae</taxon>
        <taxon>Chitinophaga</taxon>
    </lineage>
</organism>
<evidence type="ECO:0000256" key="4">
    <source>
        <dbReference type="ARBA" id="ARBA00022496"/>
    </source>
</evidence>
<dbReference type="SUPFAM" id="SSF49464">
    <property type="entry name" value="Carboxypeptidase regulatory domain-like"/>
    <property type="match status" value="1"/>
</dbReference>
<keyword evidence="4" id="KW-0410">Iron transport</keyword>
<evidence type="ECO:0000256" key="9">
    <source>
        <dbReference type="ARBA" id="ARBA00023237"/>
    </source>
</evidence>
<proteinExistence type="inferred from homology"/>
<dbReference type="NCBIfam" id="TIGR04056">
    <property type="entry name" value="OMP_RagA_SusC"/>
    <property type="match status" value="1"/>
</dbReference>
<dbReference type="STRING" id="408074.SAMN05660909_02233"/>
<keyword evidence="15" id="KW-1185">Reference proteome</keyword>
<feature type="chain" id="PRO_5011713935" evidence="12">
    <location>
        <begin position="34"/>
        <end position="1129"/>
    </location>
</feature>
<evidence type="ECO:0000256" key="1">
    <source>
        <dbReference type="ARBA" id="ARBA00004571"/>
    </source>
</evidence>
<evidence type="ECO:0000256" key="10">
    <source>
        <dbReference type="PROSITE-ProRule" id="PRU01360"/>
    </source>
</evidence>
<evidence type="ECO:0000256" key="12">
    <source>
        <dbReference type="SAM" id="SignalP"/>
    </source>
</evidence>
<dbReference type="Pfam" id="PF07660">
    <property type="entry name" value="STN"/>
    <property type="match status" value="1"/>
</dbReference>
<evidence type="ECO:0000256" key="2">
    <source>
        <dbReference type="ARBA" id="ARBA00022448"/>
    </source>
</evidence>
<evidence type="ECO:0000313" key="15">
    <source>
        <dbReference type="Proteomes" id="UP000199656"/>
    </source>
</evidence>
<keyword evidence="6" id="KW-0408">Iron</keyword>
<evidence type="ECO:0000256" key="6">
    <source>
        <dbReference type="ARBA" id="ARBA00023004"/>
    </source>
</evidence>
<dbReference type="OrthoDB" id="9768177at2"/>
<name>A0A1H4BR07_9BACT</name>
<dbReference type="SUPFAM" id="SSF56935">
    <property type="entry name" value="Porins"/>
    <property type="match status" value="1"/>
</dbReference>
<dbReference type="InterPro" id="IPR000531">
    <property type="entry name" value="Beta-barrel_TonB"/>
</dbReference>
<dbReference type="Gene3D" id="3.55.50.30">
    <property type="match status" value="1"/>
</dbReference>
<dbReference type="Gene3D" id="2.40.170.20">
    <property type="entry name" value="TonB-dependent receptor, beta-barrel domain"/>
    <property type="match status" value="1"/>
</dbReference>
<dbReference type="InterPro" id="IPR012910">
    <property type="entry name" value="Plug_dom"/>
</dbReference>
<gene>
    <name evidence="14" type="ORF">SAMN05660909_02233</name>
</gene>
<dbReference type="InterPro" id="IPR008969">
    <property type="entry name" value="CarboxyPept-like_regulatory"/>
</dbReference>
<dbReference type="Proteomes" id="UP000199656">
    <property type="component" value="Unassembled WGS sequence"/>
</dbReference>
<feature type="domain" description="Secretin/TonB short N-terminal" evidence="13">
    <location>
        <begin position="58"/>
        <end position="109"/>
    </location>
</feature>
<keyword evidence="4" id="KW-0406">Ion transport</keyword>
<dbReference type="GO" id="GO:0009279">
    <property type="term" value="C:cell outer membrane"/>
    <property type="evidence" value="ECO:0007669"/>
    <property type="project" value="UniProtKB-SubCell"/>
</dbReference>
<dbReference type="NCBIfam" id="TIGR04057">
    <property type="entry name" value="SusC_RagA_signa"/>
    <property type="match status" value="1"/>
</dbReference>
<comment type="similarity">
    <text evidence="10 11">Belongs to the TonB-dependent receptor family.</text>
</comment>
<comment type="subcellular location">
    <subcellularLocation>
        <location evidence="1 10">Cell outer membrane</location>
        <topology evidence="1 10">Multi-pass membrane protein</topology>
    </subcellularLocation>
</comment>
<dbReference type="InterPro" id="IPR036942">
    <property type="entry name" value="Beta-barrel_TonB_sf"/>
</dbReference>
<evidence type="ECO:0000256" key="7">
    <source>
        <dbReference type="ARBA" id="ARBA00023077"/>
    </source>
</evidence>
<keyword evidence="7 11" id="KW-0798">TonB box</keyword>
<dbReference type="Pfam" id="PF00593">
    <property type="entry name" value="TonB_dep_Rec_b-barrel"/>
    <property type="match status" value="1"/>
</dbReference>
<keyword evidence="3 10" id="KW-1134">Transmembrane beta strand</keyword>
<dbReference type="AlphaFoldDB" id="A0A1H4BR07"/>
<evidence type="ECO:0000256" key="5">
    <source>
        <dbReference type="ARBA" id="ARBA00022692"/>
    </source>
</evidence>
<feature type="signal peptide" evidence="12">
    <location>
        <begin position="1"/>
        <end position="33"/>
    </location>
</feature>
<dbReference type="GO" id="GO:0006826">
    <property type="term" value="P:iron ion transport"/>
    <property type="evidence" value="ECO:0007669"/>
    <property type="project" value="UniProtKB-KW"/>
</dbReference>
<accession>A0A1H4BR07</accession>
<dbReference type="Gene3D" id="2.170.130.10">
    <property type="entry name" value="TonB-dependent receptor, plug domain"/>
    <property type="match status" value="1"/>
</dbReference>
<evidence type="ECO:0000256" key="3">
    <source>
        <dbReference type="ARBA" id="ARBA00022452"/>
    </source>
</evidence>
<keyword evidence="2 10" id="KW-0813">Transport</keyword>
<dbReference type="RefSeq" id="WP_089761565.1">
    <property type="nucleotide sequence ID" value="NZ_BKAT01000011.1"/>
</dbReference>
<dbReference type="InterPro" id="IPR039426">
    <property type="entry name" value="TonB-dep_rcpt-like"/>
</dbReference>
<sequence>MNQPKYGTRLYRRIGKAVFGLLLMNGLQLPANAQLVNLSVSNQPLTKVCKEIEKQTGYYFIYANDLKDKSYPVSVNIKNQPVKEALAKVFQGSPYAYEVNDKLVSVNTARPTTKNNKAETAEPTDTLTVTGQIFDGKGRGPLENASVTTSITKRSAMTDPMGRFKLKGVKQGELIQVTYIGYQQNKTLITDQREYFMSLTPATNELDNVVVKAYGKTTQRYNTGSIVTISGKEIENQPTMNPLLALQGRVPGLVITPTDGNPAAPVKIEIRGRNTLNPNMTGEPLYVIDGIPYNVTNAGPQAPRQDMSIVSSGLDQAGITAGFTNGISPLYGMNVNDIASISVLKDADATAIYGSRGANGVIIIKTKRGEGGRPQINVNLSRGQKSITRHYDFLKTQDYLALRREAFANDGITPSNILTDIGFAPDLTLWDTTRYVDWQKELWGHSAAATSANASISGGSGTTNYRLSGGYNRQNDIAGRNSSNQSGNVSISLDNSFFMNKLKISFEGTLTGTSLDKTGMYPSSLVTLPPNAPSLINPDGTGNFAAYRAAGYKIPPFTSFFNTLSSKGNSVRGSATITYNIASGLNFTGRVGMTKDINNSISKIPIKGQDPFAAPNTPVTGKTNFGYSRLNSMIIEPQLSYSKNIKNNPIQAIVGFTYQTNKTASTNVNADGYTSDDFMGSMAYATNVKAKDYFAEYKYAGIFGGLTYTVNDRYVVSLNGRRDGSSRFGPGKEYGNFGSVGASWLASEEAFAKKILPAFVSFLKFQGSFGLTGDDAVGEYQYLPQWGNELDLPDYNGVTSVYPLLMANSDYHWQSTKKFQVSAELGLFEDRINLNGAYYLNRCDNQLISFPTGSFTGYTSYTANSPANVQNSGWEISASGQVVKTKDFRWNLSVNISRNSNKLISYPFFEYSPFYGIYAIGQSLSAQFKYKYLGIDPQTGKPRYEDHNKDGKIDYDYTKPAGTGKDDRISIVDATPKLSGGLTTSFSYKNWSLYTTFSYKRYNQMNNLTDNLGAMRNYSYTQLEGHWRYPGQDATAPRATVLPLPDSHFADSDALYDMINVFRLTNASVGWTAPNSWASAVKMQRLNISINADNLLLITNYKGIDPDLNVRNGGNPPTRTVTVTLGATF</sequence>
<dbReference type="InterPro" id="IPR023996">
    <property type="entry name" value="TonB-dep_OMP_SusC/RagA"/>
</dbReference>
<dbReference type="PROSITE" id="PS52016">
    <property type="entry name" value="TONB_DEPENDENT_REC_3"/>
    <property type="match status" value="1"/>
</dbReference>
<reference evidence="15" key="1">
    <citation type="submission" date="2016-10" db="EMBL/GenBank/DDBJ databases">
        <authorList>
            <person name="Varghese N."/>
            <person name="Submissions S."/>
        </authorList>
    </citation>
    <scope>NUCLEOTIDE SEQUENCE [LARGE SCALE GENOMIC DNA]</scope>
    <source>
        <strain evidence="15">DSM 23920</strain>
    </source>
</reference>
<dbReference type="EMBL" id="FNRL01000008">
    <property type="protein sequence ID" value="SEA50539.1"/>
    <property type="molecule type" value="Genomic_DNA"/>
</dbReference>
<dbReference type="Pfam" id="PF13715">
    <property type="entry name" value="CarbopepD_reg_2"/>
    <property type="match status" value="1"/>
</dbReference>
<dbReference type="Pfam" id="PF07715">
    <property type="entry name" value="Plug"/>
    <property type="match status" value="1"/>
</dbReference>
<dbReference type="SMART" id="SM00965">
    <property type="entry name" value="STN"/>
    <property type="match status" value="1"/>
</dbReference>